<dbReference type="SUPFAM" id="SSF55718">
    <property type="entry name" value="SCP-like"/>
    <property type="match status" value="1"/>
</dbReference>
<dbReference type="HAMAP" id="MF_02215">
    <property type="entry name" value="UbiJ"/>
    <property type="match status" value="1"/>
</dbReference>
<keyword evidence="1" id="KW-0963">Cytoplasm</keyword>
<comment type="function">
    <text evidence="1">Required for ubiquinone (coenzyme Q) biosynthesis. Binds hydrophobic ubiquinone biosynthetic intermediates via its SCP2 domain and is essential for the stability of the Ubi complex. May constitute a docking platform where Ubi enzymes assemble and access their SCP2-bound polyprenyl substrates.</text>
</comment>
<dbReference type="PANTHER" id="PTHR38693:SF1">
    <property type="entry name" value="UBIQUINONE BIOSYNTHESIS ACCESSORY FACTOR UBIJ"/>
    <property type="match status" value="1"/>
</dbReference>
<dbReference type="GO" id="GO:0005737">
    <property type="term" value="C:cytoplasm"/>
    <property type="evidence" value="ECO:0007669"/>
    <property type="project" value="UniProtKB-SubCell"/>
</dbReference>
<dbReference type="Proteomes" id="UP000324285">
    <property type="component" value="Chromosome"/>
</dbReference>
<dbReference type="UniPathway" id="UPA00232"/>
<dbReference type="Pfam" id="PF02036">
    <property type="entry name" value="SCP2"/>
    <property type="match status" value="1"/>
</dbReference>
<dbReference type="RefSeq" id="WP_149287007.1">
    <property type="nucleotide sequence ID" value="NZ_CP038437.2"/>
</dbReference>
<dbReference type="GO" id="GO:0006744">
    <property type="term" value="P:ubiquinone biosynthetic process"/>
    <property type="evidence" value="ECO:0007669"/>
    <property type="project" value="UniProtKB-UniRule"/>
</dbReference>
<gene>
    <name evidence="1" type="primary">ubiJ</name>
    <name evidence="3" type="ORF">E4T21_03135</name>
</gene>
<evidence type="ECO:0000259" key="2">
    <source>
        <dbReference type="Pfam" id="PF02036"/>
    </source>
</evidence>
<organism evidence="3 4">
    <name type="scientific">Halomonas binhaiensis</name>
    <dbReference type="NCBI Taxonomy" id="2562282"/>
    <lineage>
        <taxon>Bacteria</taxon>
        <taxon>Pseudomonadati</taxon>
        <taxon>Pseudomonadota</taxon>
        <taxon>Gammaproteobacteria</taxon>
        <taxon>Oceanospirillales</taxon>
        <taxon>Halomonadaceae</taxon>
        <taxon>Halomonas</taxon>
    </lineage>
</organism>
<name>A0A5C1NN53_9GAMM</name>
<dbReference type="EMBL" id="CP038437">
    <property type="protein sequence ID" value="QEM83887.1"/>
    <property type="molecule type" value="Genomic_DNA"/>
</dbReference>
<accession>A0A5C1NN53</accession>
<dbReference type="InterPro" id="IPR038989">
    <property type="entry name" value="UbiJ"/>
</dbReference>
<dbReference type="PANTHER" id="PTHR38693">
    <property type="entry name" value="UBIQUINONE BIOSYNTHESIS PROTEIN UBIJ"/>
    <property type="match status" value="1"/>
</dbReference>
<evidence type="ECO:0000256" key="1">
    <source>
        <dbReference type="HAMAP-Rule" id="MF_02215"/>
    </source>
</evidence>
<comment type="subcellular location">
    <subcellularLocation>
        <location evidence="1">Cytoplasm</location>
    </subcellularLocation>
</comment>
<dbReference type="AlphaFoldDB" id="A0A5C1NN53"/>
<dbReference type="OrthoDB" id="9796077at2"/>
<sequence>MALTPTLMLAGIEKTLNALLSRDPAAPARLSALAGSRILLRLESPNCALVLAYHAQGIDLLQITDIDDIEEADFDAIVELDAETLGALVSGEEMERLMFSGRLAVRGKVHLLEATRDLILDLDLDWESQLASWLGDVPAHQLAEGLRGLARWGLRTQHELRADVSEYVFEEARLLPGRHQFEALRDALTDLELATDRTEARLARLQRLLSTEAERS</sequence>
<dbReference type="KEGG" id="hbh:E4T21_03135"/>
<protein>
    <recommendedName>
        <fullName evidence="1">Ubiquinone biosynthesis accessory factor UbiJ</fullName>
    </recommendedName>
</protein>
<keyword evidence="4" id="KW-1185">Reference proteome</keyword>
<dbReference type="InterPro" id="IPR003033">
    <property type="entry name" value="SCP2_sterol-bd_dom"/>
</dbReference>
<keyword evidence="1" id="KW-0831">Ubiquinone biosynthesis</keyword>
<comment type="similarity">
    <text evidence="1">Belongs to the UbiJ family.</text>
</comment>
<proteinExistence type="inferred from homology"/>
<evidence type="ECO:0000313" key="3">
    <source>
        <dbReference type="EMBL" id="QEM83887.1"/>
    </source>
</evidence>
<feature type="domain" description="SCP2" evidence="2">
    <location>
        <begin position="16"/>
        <end position="115"/>
    </location>
</feature>
<evidence type="ECO:0000313" key="4">
    <source>
        <dbReference type="Proteomes" id="UP000324285"/>
    </source>
</evidence>
<reference evidence="3" key="1">
    <citation type="submission" date="2021-02" db="EMBL/GenBank/DDBJ databases">
        <title>Strain Y2R2, a novel species of the genus Halomonas.</title>
        <authorList>
            <person name="Huang H."/>
        </authorList>
    </citation>
    <scope>NUCLEOTIDE SEQUENCE</scope>
    <source>
        <strain evidence="3">Y2R2</strain>
    </source>
</reference>
<dbReference type="InterPro" id="IPR036527">
    <property type="entry name" value="SCP2_sterol-bd_dom_sf"/>
</dbReference>
<comment type="pathway">
    <text evidence="1">Cofactor biosynthesis; ubiquinone biosynthesis.</text>
</comment>